<dbReference type="InterPro" id="IPR039582">
    <property type="entry name" value="THTPA"/>
</dbReference>
<dbReference type="SUPFAM" id="SSF55154">
    <property type="entry name" value="CYTH-like phosphatases"/>
    <property type="match status" value="1"/>
</dbReference>
<dbReference type="PANTHER" id="PTHR14586:SF1">
    <property type="entry name" value="THIAMINE-TRIPHOSPHATASE"/>
    <property type="match status" value="1"/>
</dbReference>
<dbReference type="GO" id="GO:0050333">
    <property type="term" value="F:thiamine triphosphate phosphatase activity"/>
    <property type="evidence" value="ECO:0007669"/>
    <property type="project" value="InterPro"/>
</dbReference>
<dbReference type="InterPro" id="IPR023577">
    <property type="entry name" value="CYTH_domain"/>
</dbReference>
<sequence>MRLRSRNGSLELKIGRSSGASEEVEIKEKIGKYFKTNNLEKFIRDNLIIIIDYSIHSRRYKNGDFKIDIDEMNFGYTMTEIELLVEKEEEIQEAGRKIDNFAKQYNFEIKDINPKRKEYFRKVKPDVYNELYGKR</sequence>
<dbReference type="Pfam" id="PF01928">
    <property type="entry name" value="CYTH"/>
    <property type="match status" value="1"/>
</dbReference>
<reference evidence="2 3" key="1">
    <citation type="journal article" date="2016" name="Nat. Commun.">
        <title>Thousands of microbial genomes shed light on interconnected biogeochemical processes in an aquifer system.</title>
        <authorList>
            <person name="Anantharaman K."/>
            <person name="Brown C.T."/>
            <person name="Hug L.A."/>
            <person name="Sharon I."/>
            <person name="Castelle C.J."/>
            <person name="Probst A.J."/>
            <person name="Thomas B.C."/>
            <person name="Singh A."/>
            <person name="Wilkins M.J."/>
            <person name="Karaoz U."/>
            <person name="Brodie E.L."/>
            <person name="Williams K.H."/>
            <person name="Hubbard S.S."/>
            <person name="Banfield J.F."/>
        </authorList>
    </citation>
    <scope>NUCLEOTIDE SEQUENCE [LARGE SCALE GENOMIC DNA]</scope>
</reference>
<dbReference type="PANTHER" id="PTHR14586">
    <property type="entry name" value="THIAMINE-TRIPHOSPHATASE"/>
    <property type="match status" value="1"/>
</dbReference>
<feature type="domain" description="CYTH" evidence="1">
    <location>
        <begin position="7"/>
        <end position="107"/>
    </location>
</feature>
<dbReference type="EMBL" id="MFVU01000028">
    <property type="protein sequence ID" value="OGJ01303.1"/>
    <property type="molecule type" value="Genomic_DNA"/>
</dbReference>
<protein>
    <recommendedName>
        <fullName evidence="1">CYTH domain-containing protein</fullName>
    </recommendedName>
</protein>
<dbReference type="InterPro" id="IPR033469">
    <property type="entry name" value="CYTH-like_dom_sf"/>
</dbReference>
<evidence type="ECO:0000313" key="3">
    <source>
        <dbReference type="Proteomes" id="UP000178645"/>
    </source>
</evidence>
<dbReference type="Gene3D" id="2.40.320.10">
    <property type="entry name" value="Hypothetical Protein Pfu-838710-001"/>
    <property type="match status" value="1"/>
</dbReference>
<proteinExistence type="predicted"/>
<name>A0A1F6Y4K1_9BACT</name>
<dbReference type="GO" id="GO:0042357">
    <property type="term" value="P:thiamine diphosphate metabolic process"/>
    <property type="evidence" value="ECO:0007669"/>
    <property type="project" value="TreeGrafter"/>
</dbReference>
<evidence type="ECO:0000259" key="1">
    <source>
        <dbReference type="Pfam" id="PF01928"/>
    </source>
</evidence>
<organism evidence="2 3">
    <name type="scientific">Candidatus Nomurabacteria bacterium RIFCSPLOWO2_12_FULL_44_11</name>
    <dbReference type="NCBI Taxonomy" id="1801796"/>
    <lineage>
        <taxon>Bacteria</taxon>
        <taxon>Candidatus Nomuraibacteriota</taxon>
    </lineage>
</organism>
<dbReference type="AlphaFoldDB" id="A0A1F6Y4K1"/>
<dbReference type="GO" id="GO:0000287">
    <property type="term" value="F:magnesium ion binding"/>
    <property type="evidence" value="ECO:0007669"/>
    <property type="project" value="TreeGrafter"/>
</dbReference>
<comment type="caution">
    <text evidence="2">The sequence shown here is derived from an EMBL/GenBank/DDBJ whole genome shotgun (WGS) entry which is preliminary data.</text>
</comment>
<dbReference type="Proteomes" id="UP000178645">
    <property type="component" value="Unassembled WGS sequence"/>
</dbReference>
<accession>A0A1F6Y4K1</accession>
<gene>
    <name evidence="2" type="ORF">A3G53_00620</name>
</gene>
<evidence type="ECO:0000313" key="2">
    <source>
        <dbReference type="EMBL" id="OGJ01303.1"/>
    </source>
</evidence>